<name>A0A0D7BSR1_9AGAR</name>
<dbReference type="Proteomes" id="UP000054007">
    <property type="component" value="Unassembled WGS sequence"/>
</dbReference>
<sequence>MTRQAISRLTRLQHRRTAQFEKKEKLYAKRSQSTAKKLTRLRRTRDELTELRRTYKEVHAQILPKWTIQHLPHEIMLEIFSMAITESNVLFDSLDVLNNALWILSHVCLGWRAIVLSNPLLWSSLWTDDSNAEEEQEWSPERALLWELALERSHPLPIHVQHIGINSNSISVAFQATRKFSARLETISINMVNWPEPPSDTDTDTDDNNMDVDTDTDTDTDSDIGTDPDIDWQDMDLPLLTTFALEVEVVGNPYTKPFANLMGFLGAPHLKTVELRGIYHDPKHWQLSNSTASRLAVGFSDTECLALYFGMQSLIEAELHASTVGWAPPTKPITSTSLRRLSVYYDGDTLFSHIRCPLLQMLRIEGWQSMPSSLPKFLCDTQVATLVVHIPCCSHTGPLPHHAENLFASIRACSDRLCVLSIDIHRDFASEFYTLLTRREGHLTVAPHLEELYLYDHARKWRPIYPPEPPSAFETPGLVGMVATRPQLHELVLCAQRFGMSHEMKEVVRDLVALSTHQLGLNFVVHWGYMWTNPRHGVFT</sequence>
<evidence type="ECO:0000313" key="4">
    <source>
        <dbReference type="Proteomes" id="UP000054007"/>
    </source>
</evidence>
<dbReference type="EMBL" id="KN880436">
    <property type="protein sequence ID" value="KIY73447.1"/>
    <property type="molecule type" value="Genomic_DNA"/>
</dbReference>
<dbReference type="OrthoDB" id="3365698at2759"/>
<dbReference type="Gene3D" id="1.20.1280.50">
    <property type="match status" value="1"/>
</dbReference>
<evidence type="ECO:0000313" key="3">
    <source>
        <dbReference type="EMBL" id="KIY73447.1"/>
    </source>
</evidence>
<protein>
    <recommendedName>
        <fullName evidence="2">F-box domain-containing protein</fullName>
    </recommendedName>
</protein>
<dbReference type="STRING" id="1314674.A0A0D7BSR1"/>
<dbReference type="Pfam" id="PF12937">
    <property type="entry name" value="F-box-like"/>
    <property type="match status" value="1"/>
</dbReference>
<accession>A0A0D7BSR1</accession>
<organism evidence="3 4">
    <name type="scientific">Cylindrobasidium torrendii FP15055 ss-10</name>
    <dbReference type="NCBI Taxonomy" id="1314674"/>
    <lineage>
        <taxon>Eukaryota</taxon>
        <taxon>Fungi</taxon>
        <taxon>Dikarya</taxon>
        <taxon>Basidiomycota</taxon>
        <taxon>Agaricomycotina</taxon>
        <taxon>Agaricomycetes</taxon>
        <taxon>Agaricomycetidae</taxon>
        <taxon>Agaricales</taxon>
        <taxon>Marasmiineae</taxon>
        <taxon>Physalacriaceae</taxon>
        <taxon>Cylindrobasidium</taxon>
    </lineage>
</organism>
<proteinExistence type="predicted"/>
<evidence type="ECO:0000259" key="2">
    <source>
        <dbReference type="Pfam" id="PF12937"/>
    </source>
</evidence>
<dbReference type="AlphaFoldDB" id="A0A0D7BSR1"/>
<gene>
    <name evidence="3" type="ORF">CYLTODRAFT_417120</name>
</gene>
<feature type="domain" description="F-box" evidence="2">
    <location>
        <begin position="68"/>
        <end position="125"/>
    </location>
</feature>
<reference evidence="3 4" key="1">
    <citation type="journal article" date="2015" name="Fungal Genet. Biol.">
        <title>Evolution of novel wood decay mechanisms in Agaricales revealed by the genome sequences of Fistulina hepatica and Cylindrobasidium torrendii.</title>
        <authorList>
            <person name="Floudas D."/>
            <person name="Held B.W."/>
            <person name="Riley R."/>
            <person name="Nagy L.G."/>
            <person name="Koehler G."/>
            <person name="Ransdell A.S."/>
            <person name="Younus H."/>
            <person name="Chow J."/>
            <person name="Chiniquy J."/>
            <person name="Lipzen A."/>
            <person name="Tritt A."/>
            <person name="Sun H."/>
            <person name="Haridas S."/>
            <person name="LaButti K."/>
            <person name="Ohm R.A."/>
            <person name="Kues U."/>
            <person name="Blanchette R.A."/>
            <person name="Grigoriev I.V."/>
            <person name="Minto R.E."/>
            <person name="Hibbett D.S."/>
        </authorList>
    </citation>
    <scope>NUCLEOTIDE SEQUENCE [LARGE SCALE GENOMIC DNA]</scope>
    <source>
        <strain evidence="3 4">FP15055 ss-10</strain>
    </source>
</reference>
<feature type="region of interest" description="Disordered" evidence="1">
    <location>
        <begin position="193"/>
        <end position="224"/>
    </location>
</feature>
<dbReference type="InterPro" id="IPR001810">
    <property type="entry name" value="F-box_dom"/>
</dbReference>
<evidence type="ECO:0000256" key="1">
    <source>
        <dbReference type="SAM" id="MobiDB-lite"/>
    </source>
</evidence>
<feature type="compositionally biased region" description="Acidic residues" evidence="1">
    <location>
        <begin position="199"/>
        <end position="224"/>
    </location>
</feature>
<keyword evidence="4" id="KW-1185">Reference proteome</keyword>